<sequence length="151" mass="16108">MSKKYLKFPPSLKLRRISIFSGLLVIIVFFNFLFFSSLCNASTQTNLRNQMNTAGTKAWGTVPSGQNSLAGIIQVVVSAFLGLLGIIFIVLIIYSGFNWMTAGGDEEKVTLAKQTLTRAVIGLIIIIAAYSITYFVFSSLPGGGGNSAGGG</sequence>
<organism evidence="2 3">
    <name type="scientific">Candidatus Falkowbacteria bacterium GW2011_GWA2_41_14</name>
    <dbReference type="NCBI Taxonomy" id="1618635"/>
    <lineage>
        <taxon>Bacteria</taxon>
        <taxon>Candidatus Falkowiibacteriota</taxon>
    </lineage>
</organism>
<gene>
    <name evidence="2" type="ORF">UU43_C0001G0112</name>
</gene>
<name>A0A0G0XVG7_9BACT</name>
<dbReference type="AlphaFoldDB" id="A0A0G0XVG7"/>
<dbReference type="NCBIfam" id="NF045849">
    <property type="entry name" value="ICE_MMCAP2_0565"/>
    <property type="match status" value="1"/>
</dbReference>
<accession>A0A0G0XVG7</accession>
<keyword evidence="1" id="KW-0472">Membrane</keyword>
<dbReference type="EMBL" id="LCAP01000001">
    <property type="protein sequence ID" value="KKR91932.1"/>
    <property type="molecule type" value="Genomic_DNA"/>
</dbReference>
<feature type="transmembrane region" description="Helical" evidence="1">
    <location>
        <begin position="69"/>
        <end position="94"/>
    </location>
</feature>
<dbReference type="InterPro" id="IPR043993">
    <property type="entry name" value="T4SS_pilin"/>
</dbReference>
<evidence type="ECO:0000313" key="3">
    <source>
        <dbReference type="Proteomes" id="UP000034190"/>
    </source>
</evidence>
<dbReference type="Pfam" id="PF18895">
    <property type="entry name" value="T4SS_pilin"/>
    <property type="match status" value="1"/>
</dbReference>
<evidence type="ECO:0000313" key="2">
    <source>
        <dbReference type="EMBL" id="KKR91932.1"/>
    </source>
</evidence>
<proteinExistence type="predicted"/>
<protein>
    <submittedName>
        <fullName evidence="2">Uncharacterized protein</fullName>
    </submittedName>
</protein>
<comment type="caution">
    <text evidence="2">The sequence shown here is derived from an EMBL/GenBank/DDBJ whole genome shotgun (WGS) entry which is preliminary data.</text>
</comment>
<keyword evidence="1" id="KW-0812">Transmembrane</keyword>
<feature type="transmembrane region" description="Helical" evidence="1">
    <location>
        <begin position="115"/>
        <end position="137"/>
    </location>
</feature>
<keyword evidence="1" id="KW-1133">Transmembrane helix</keyword>
<dbReference type="Proteomes" id="UP000034190">
    <property type="component" value="Unassembled WGS sequence"/>
</dbReference>
<evidence type="ECO:0000256" key="1">
    <source>
        <dbReference type="SAM" id="Phobius"/>
    </source>
</evidence>
<reference evidence="2 3" key="1">
    <citation type="journal article" date="2015" name="Nature">
        <title>rRNA introns, odd ribosomes, and small enigmatic genomes across a large radiation of phyla.</title>
        <authorList>
            <person name="Brown C.T."/>
            <person name="Hug L.A."/>
            <person name="Thomas B.C."/>
            <person name="Sharon I."/>
            <person name="Castelle C.J."/>
            <person name="Singh A."/>
            <person name="Wilkins M.J."/>
            <person name="Williams K.H."/>
            <person name="Banfield J.F."/>
        </authorList>
    </citation>
    <scope>NUCLEOTIDE SEQUENCE [LARGE SCALE GENOMIC DNA]</scope>
</reference>